<dbReference type="Pfam" id="PF13193">
    <property type="entry name" value="AMP-binding_C"/>
    <property type="match status" value="1"/>
</dbReference>
<organism evidence="4">
    <name type="scientific">Mesorhizobium sp. WSM2240</name>
    <dbReference type="NCBI Taxonomy" id="3228851"/>
    <lineage>
        <taxon>Bacteria</taxon>
        <taxon>Pseudomonadati</taxon>
        <taxon>Pseudomonadota</taxon>
        <taxon>Alphaproteobacteria</taxon>
        <taxon>Hyphomicrobiales</taxon>
        <taxon>Phyllobacteriaceae</taxon>
        <taxon>Mesorhizobium</taxon>
    </lineage>
</organism>
<evidence type="ECO:0000313" key="4">
    <source>
        <dbReference type="EMBL" id="XCG49621.1"/>
    </source>
</evidence>
<dbReference type="Gene3D" id="3.40.50.12780">
    <property type="entry name" value="N-terminal domain of ligase-like"/>
    <property type="match status" value="1"/>
</dbReference>
<evidence type="ECO:0000256" key="2">
    <source>
        <dbReference type="ARBA" id="ARBA00022553"/>
    </source>
</evidence>
<dbReference type="Gene3D" id="3.30.300.30">
    <property type="match status" value="1"/>
</dbReference>
<dbReference type="Pfam" id="PF00501">
    <property type="entry name" value="AMP-binding"/>
    <property type="match status" value="1"/>
</dbReference>
<evidence type="ECO:0000259" key="3">
    <source>
        <dbReference type="PROSITE" id="PS50075"/>
    </source>
</evidence>
<dbReference type="NCBIfam" id="TIGR01733">
    <property type="entry name" value="AA-adenyl-dom"/>
    <property type="match status" value="1"/>
</dbReference>
<dbReference type="InterPro" id="IPR025110">
    <property type="entry name" value="AMP-bd_C"/>
</dbReference>
<sequence>MQSLKKAAGPSDRTAAASVLWYASELPRRTAVIFGTEAINYMDLWLRACEIARALKTGREAGLDRVALHFPIGIDRIAAILGCQILGVSYVPVEPNLPPSRIREMLAQADPSVLLSSSAIYSAILEDVSSCSAVMVEEVGVGAADGGSLNRDLALPPKSGGYVIFTSGSTGKPKAVDMGGAALQNLVDWQIELSTLSDNAATAQFAPISFDVSFQEIFSTLCSGGRIVILTNEQRIDPDLLSDEIQRARVERLFLPFIALQQLASNCVERNLFPNSLREIHTAGEQLVVSSALREFFSKLPECRLFNQYGPSETHVVTCHELDSNPAEWPRLPPIGRPLPNVELFILGEDARPVRSGEVGELYIGGVCLAQGYFQDKERTEERFVTIDINGTPTRLYRTGDFATSDEHGCFFFCGRRDHQVKIDGYRVELGEIESVIADHPDVAEVAVVFERDANGTGRLIACLTSKDGAPTDCLETVVRAHVREMLPGYMAPDRVQIIGAMPKTASGKVDRKSIAEMVCAEKVKTSAPPVQKPGATTSGSVKNSDLCGAITSHWRELLDHPSLSDSDNVFDFGARSIMVPELQRRLRCQFGINMPAILVFRHPSPRALADLLSRRSAKGDALNTTLAGLANRRVSTKRRASPR</sequence>
<dbReference type="SMART" id="SM00823">
    <property type="entry name" value="PKS_PP"/>
    <property type="match status" value="1"/>
</dbReference>
<dbReference type="AlphaFoldDB" id="A0AAU8CS07"/>
<protein>
    <submittedName>
        <fullName evidence="4">Amino acid adenylation domain-containing protein</fullName>
    </submittedName>
</protein>
<dbReference type="SUPFAM" id="SSF56801">
    <property type="entry name" value="Acetyl-CoA synthetase-like"/>
    <property type="match status" value="1"/>
</dbReference>
<dbReference type="Pfam" id="PF00550">
    <property type="entry name" value="PP-binding"/>
    <property type="match status" value="1"/>
</dbReference>
<dbReference type="PANTHER" id="PTHR45527">
    <property type="entry name" value="NONRIBOSOMAL PEPTIDE SYNTHETASE"/>
    <property type="match status" value="1"/>
</dbReference>
<feature type="domain" description="Carrier" evidence="3">
    <location>
        <begin position="542"/>
        <end position="617"/>
    </location>
</feature>
<accession>A0AAU8CS07</accession>
<dbReference type="InterPro" id="IPR045851">
    <property type="entry name" value="AMP-bd_C_sf"/>
</dbReference>
<name>A0AAU8CS07_9HYPH</name>
<keyword evidence="1" id="KW-0596">Phosphopantetheine</keyword>
<dbReference type="InterPro" id="IPR010071">
    <property type="entry name" value="AA_adenyl_dom"/>
</dbReference>
<dbReference type="SUPFAM" id="SSF47336">
    <property type="entry name" value="ACP-like"/>
    <property type="match status" value="1"/>
</dbReference>
<dbReference type="GO" id="GO:0031177">
    <property type="term" value="F:phosphopantetheine binding"/>
    <property type="evidence" value="ECO:0007669"/>
    <property type="project" value="InterPro"/>
</dbReference>
<dbReference type="PROSITE" id="PS50075">
    <property type="entry name" value="CARRIER"/>
    <property type="match status" value="1"/>
</dbReference>
<dbReference type="RefSeq" id="WP_353642844.1">
    <property type="nucleotide sequence ID" value="NZ_CP159253.1"/>
</dbReference>
<dbReference type="GO" id="GO:0043041">
    <property type="term" value="P:amino acid activation for nonribosomal peptide biosynthetic process"/>
    <property type="evidence" value="ECO:0007669"/>
    <property type="project" value="TreeGrafter"/>
</dbReference>
<dbReference type="Gene3D" id="1.10.1200.10">
    <property type="entry name" value="ACP-like"/>
    <property type="match status" value="1"/>
</dbReference>
<dbReference type="InterPro" id="IPR020806">
    <property type="entry name" value="PKS_PP-bd"/>
</dbReference>
<keyword evidence="2" id="KW-0597">Phosphoprotein</keyword>
<dbReference type="PROSITE" id="PS00455">
    <property type="entry name" value="AMP_BINDING"/>
    <property type="match status" value="1"/>
</dbReference>
<dbReference type="InterPro" id="IPR000873">
    <property type="entry name" value="AMP-dep_synth/lig_dom"/>
</dbReference>
<gene>
    <name evidence="4" type="ORF">ABVK50_03100</name>
</gene>
<dbReference type="PANTHER" id="PTHR45527:SF1">
    <property type="entry name" value="FATTY ACID SYNTHASE"/>
    <property type="match status" value="1"/>
</dbReference>
<dbReference type="InterPro" id="IPR020845">
    <property type="entry name" value="AMP-binding_CS"/>
</dbReference>
<evidence type="ECO:0000256" key="1">
    <source>
        <dbReference type="ARBA" id="ARBA00022450"/>
    </source>
</evidence>
<dbReference type="InterPro" id="IPR036736">
    <property type="entry name" value="ACP-like_sf"/>
</dbReference>
<dbReference type="GO" id="GO:0044550">
    <property type="term" value="P:secondary metabolite biosynthetic process"/>
    <property type="evidence" value="ECO:0007669"/>
    <property type="project" value="TreeGrafter"/>
</dbReference>
<dbReference type="EMBL" id="CP159253">
    <property type="protein sequence ID" value="XCG49621.1"/>
    <property type="molecule type" value="Genomic_DNA"/>
</dbReference>
<dbReference type="GO" id="GO:0005737">
    <property type="term" value="C:cytoplasm"/>
    <property type="evidence" value="ECO:0007669"/>
    <property type="project" value="TreeGrafter"/>
</dbReference>
<dbReference type="InterPro" id="IPR009081">
    <property type="entry name" value="PP-bd_ACP"/>
</dbReference>
<proteinExistence type="predicted"/>
<dbReference type="InterPro" id="IPR042099">
    <property type="entry name" value="ANL_N_sf"/>
</dbReference>
<reference evidence="4" key="1">
    <citation type="submission" date="2024-06" db="EMBL/GenBank/DDBJ databases">
        <title>Mesorhizobium karijinii sp. nov., a symbiont of the iconic Swainsona formosa from arid Australia.</title>
        <authorList>
            <person name="Hill Y.J."/>
            <person name="Watkin E.L.J."/>
            <person name="O'Hara G.W."/>
            <person name="Terpolilli J."/>
            <person name="Tye M.L."/>
            <person name="Kohlmeier M.G."/>
        </authorList>
    </citation>
    <scope>NUCLEOTIDE SEQUENCE</scope>
    <source>
        <strain evidence="4">WSM2240</strain>
    </source>
</reference>